<feature type="signal peptide" evidence="1">
    <location>
        <begin position="1"/>
        <end position="24"/>
    </location>
</feature>
<protein>
    <recommendedName>
        <fullName evidence="4">DUF4595 domain-containing protein</fullName>
    </recommendedName>
</protein>
<accession>A0AAD0YUB6</accession>
<dbReference type="AlphaFoldDB" id="A0AAD0YUB6"/>
<dbReference type="RefSeq" id="WP_034721915.1">
    <property type="nucleotide sequence ID" value="NZ_CP022058.2"/>
</dbReference>
<dbReference type="Proteomes" id="UP000269015">
    <property type="component" value="Chromosome"/>
</dbReference>
<reference evidence="2 3" key="1">
    <citation type="submission" date="2018-11" db="EMBL/GenBank/DDBJ databases">
        <title>Proposal to divide the Flavobacteriaceae and reorganize its genera based on Amino Acid Identity values calculated from whole genome sequences.</title>
        <authorList>
            <person name="Nicholson A.C."/>
            <person name="Gulvik C.A."/>
            <person name="Whitney A.M."/>
            <person name="Humrighouse B.W."/>
            <person name="Bell M."/>
            <person name="Holmes B."/>
            <person name="Steigerwalt A.G."/>
            <person name="Villarma A."/>
            <person name="Sheth M."/>
            <person name="Batra D."/>
            <person name="Pryor J."/>
            <person name="Bernardet J.-F."/>
            <person name="Hugo C."/>
            <person name="Kampfer P."/>
            <person name="Newman J."/>
            <person name="McQuiston J.R."/>
        </authorList>
    </citation>
    <scope>NUCLEOTIDE SEQUENCE [LARGE SCALE GENOMIC DNA]</scope>
    <source>
        <strain evidence="2 3">H5559</strain>
    </source>
</reference>
<keyword evidence="1" id="KW-0732">Signal</keyword>
<evidence type="ECO:0000256" key="1">
    <source>
        <dbReference type="SAM" id="SignalP"/>
    </source>
</evidence>
<feature type="chain" id="PRO_5042204602" description="DUF4595 domain-containing protein" evidence="1">
    <location>
        <begin position="25"/>
        <end position="272"/>
    </location>
</feature>
<proteinExistence type="predicted"/>
<evidence type="ECO:0000313" key="2">
    <source>
        <dbReference type="EMBL" id="AZB19159.1"/>
    </source>
</evidence>
<dbReference type="KEGG" id="cio:CEQ15_19155"/>
<evidence type="ECO:0008006" key="4">
    <source>
        <dbReference type="Google" id="ProtNLM"/>
    </source>
</evidence>
<evidence type="ECO:0000313" key="3">
    <source>
        <dbReference type="Proteomes" id="UP000269015"/>
    </source>
</evidence>
<sequence length="272" mass="30695">MKKLIISSLAMVMTVGCVSSNDNSSDNNNNNDNTPYLLKKVTETTQDGQVYTLEFKYNGDKILESYSATDNEKTVYTYNGDNIVKTEEYEGATMRQMREFTYSNGKVLSEKVTRKDNGTLIYTKNYQYLSDTHIKFNEYKGSTYSPSTGTHSNIQFAEVDAYLTNSGNIASTSYTFNGTTYNVANTYDNSNHPMKNVKGYIKIDLFYLGDGELAYNNLISRSENYTGSVSGYNKSNADHTFNSAAYPTKTLMKYTSSSFGTNTHTYVYEYNK</sequence>
<dbReference type="PROSITE" id="PS51257">
    <property type="entry name" value="PROKAR_LIPOPROTEIN"/>
    <property type="match status" value="1"/>
</dbReference>
<dbReference type="EMBL" id="CP033930">
    <property type="protein sequence ID" value="AZB19159.1"/>
    <property type="molecule type" value="Genomic_DNA"/>
</dbReference>
<organism evidence="2 3">
    <name type="scientific">Chryseobacterium indologenes</name>
    <name type="common">Flavobacterium indologenes</name>
    <dbReference type="NCBI Taxonomy" id="253"/>
    <lineage>
        <taxon>Bacteria</taxon>
        <taxon>Pseudomonadati</taxon>
        <taxon>Bacteroidota</taxon>
        <taxon>Flavobacteriia</taxon>
        <taxon>Flavobacteriales</taxon>
        <taxon>Weeksellaceae</taxon>
        <taxon>Chryseobacterium group</taxon>
        <taxon>Chryseobacterium</taxon>
    </lineage>
</organism>
<gene>
    <name evidence="2" type="ORF">EG352_15945</name>
</gene>
<name>A0AAD0YUB6_CHRID</name>